<dbReference type="NCBIfam" id="TIGR01614">
    <property type="entry name" value="PME_inhib"/>
    <property type="match status" value="1"/>
</dbReference>
<dbReference type="PANTHER" id="PTHR31080:SF274">
    <property type="entry name" value="PECTINESTERASE_PECTINESTERASE INHIBITOR 26"/>
    <property type="match status" value="1"/>
</dbReference>
<proteinExistence type="inferred from homology"/>
<keyword evidence="5" id="KW-1185">Reference proteome</keyword>
<dbReference type="RefSeq" id="XP_022131971.1">
    <property type="nucleotide sequence ID" value="XM_022276279.1"/>
</dbReference>
<sequence length="179" mass="19793">MASQACLFFVALLMAGMWYGGHAQGQSQERERELLGLSINLNLGFDICRKADYPAMCRSVVKGLNNPRVAFEAAVRQLMFQTSRAKSVAQRNKDKSSAMEVCFEVYDDAYSNLETGLSNLKSHDKSSLNVDLSAVLTDYVTCDDAINEEGITSPVTRTNAILSQMASNCLYFSSLIHLR</sequence>
<dbReference type="Proteomes" id="UP000504603">
    <property type="component" value="Unplaced"/>
</dbReference>
<evidence type="ECO:0000256" key="2">
    <source>
        <dbReference type="ARBA" id="ARBA00038471"/>
    </source>
</evidence>
<evidence type="ECO:0000259" key="4">
    <source>
        <dbReference type="SMART" id="SM00856"/>
    </source>
</evidence>
<dbReference type="PANTHER" id="PTHR31080">
    <property type="entry name" value="PECTINESTERASE INHIBITOR-LIKE"/>
    <property type="match status" value="1"/>
</dbReference>
<evidence type="ECO:0000256" key="3">
    <source>
        <dbReference type="SAM" id="SignalP"/>
    </source>
</evidence>
<evidence type="ECO:0000313" key="5">
    <source>
        <dbReference type="Proteomes" id="UP000504603"/>
    </source>
</evidence>
<dbReference type="SUPFAM" id="SSF101148">
    <property type="entry name" value="Plant invertase/pectin methylesterase inhibitor"/>
    <property type="match status" value="1"/>
</dbReference>
<dbReference type="SMART" id="SM00856">
    <property type="entry name" value="PMEI"/>
    <property type="match status" value="1"/>
</dbReference>
<gene>
    <name evidence="6" type="primary">LOC111004955</name>
</gene>
<keyword evidence="1 3" id="KW-0732">Signal</keyword>
<dbReference type="InterPro" id="IPR051955">
    <property type="entry name" value="PME_Inhibitor"/>
</dbReference>
<protein>
    <submittedName>
        <fullName evidence="6">Pectinesterase inhibitor 12-like</fullName>
    </submittedName>
</protein>
<organism evidence="5 6">
    <name type="scientific">Momordica charantia</name>
    <name type="common">Bitter gourd</name>
    <name type="synonym">Balsam pear</name>
    <dbReference type="NCBI Taxonomy" id="3673"/>
    <lineage>
        <taxon>Eukaryota</taxon>
        <taxon>Viridiplantae</taxon>
        <taxon>Streptophyta</taxon>
        <taxon>Embryophyta</taxon>
        <taxon>Tracheophyta</taxon>
        <taxon>Spermatophyta</taxon>
        <taxon>Magnoliopsida</taxon>
        <taxon>eudicotyledons</taxon>
        <taxon>Gunneridae</taxon>
        <taxon>Pentapetalae</taxon>
        <taxon>rosids</taxon>
        <taxon>fabids</taxon>
        <taxon>Cucurbitales</taxon>
        <taxon>Cucurbitaceae</taxon>
        <taxon>Momordiceae</taxon>
        <taxon>Momordica</taxon>
    </lineage>
</organism>
<feature type="chain" id="PRO_5026744748" evidence="3">
    <location>
        <begin position="24"/>
        <end position="179"/>
    </location>
</feature>
<dbReference type="InterPro" id="IPR035513">
    <property type="entry name" value="Invertase/methylesterase_inhib"/>
</dbReference>
<feature type="domain" description="Pectinesterase inhibitor" evidence="4">
    <location>
        <begin position="39"/>
        <end position="172"/>
    </location>
</feature>
<reference evidence="6" key="1">
    <citation type="submission" date="2025-08" db="UniProtKB">
        <authorList>
            <consortium name="RefSeq"/>
        </authorList>
    </citation>
    <scope>IDENTIFICATION</scope>
</reference>
<name>A0A6J1BQY5_MOMCH</name>
<feature type="signal peptide" evidence="3">
    <location>
        <begin position="1"/>
        <end position="23"/>
    </location>
</feature>
<evidence type="ECO:0000256" key="1">
    <source>
        <dbReference type="ARBA" id="ARBA00022729"/>
    </source>
</evidence>
<dbReference type="Gene3D" id="1.20.140.40">
    <property type="entry name" value="Invertase/pectin methylesterase inhibitor family protein"/>
    <property type="match status" value="1"/>
</dbReference>
<comment type="similarity">
    <text evidence="2">Belongs to the PMEI family.</text>
</comment>
<dbReference type="OrthoDB" id="770764at2759"/>
<dbReference type="GO" id="GO:0004857">
    <property type="term" value="F:enzyme inhibitor activity"/>
    <property type="evidence" value="ECO:0007669"/>
    <property type="project" value="InterPro"/>
</dbReference>
<dbReference type="Pfam" id="PF04043">
    <property type="entry name" value="PMEI"/>
    <property type="match status" value="1"/>
</dbReference>
<dbReference type="GeneID" id="111004955"/>
<dbReference type="CDD" id="cd15800">
    <property type="entry name" value="PMEI-like_2"/>
    <property type="match status" value="1"/>
</dbReference>
<dbReference type="KEGG" id="mcha:111004955"/>
<accession>A0A6J1BQY5</accession>
<dbReference type="AlphaFoldDB" id="A0A6J1BQY5"/>
<dbReference type="InterPro" id="IPR006501">
    <property type="entry name" value="Pectinesterase_inhib_dom"/>
</dbReference>
<evidence type="ECO:0000313" key="6">
    <source>
        <dbReference type="RefSeq" id="XP_022131971.1"/>
    </source>
</evidence>